<reference evidence="1 2" key="1">
    <citation type="submission" date="2015-01" db="EMBL/GenBank/DDBJ databases">
        <title>Draft genome of the acidophilic iron oxidizer Acidithrix ferrooxidans strain Py-F3.</title>
        <authorList>
            <person name="Poehlein A."/>
            <person name="Eisen S."/>
            <person name="Schloemann M."/>
            <person name="Johnson B.D."/>
            <person name="Daniel R."/>
            <person name="Muehling M."/>
        </authorList>
    </citation>
    <scope>NUCLEOTIDE SEQUENCE [LARGE SCALE GENOMIC DNA]</scope>
    <source>
        <strain evidence="1 2">Py-F3</strain>
    </source>
</reference>
<name>A0A0D8HHD4_9ACTN</name>
<dbReference type="SUPFAM" id="SSF56784">
    <property type="entry name" value="HAD-like"/>
    <property type="match status" value="1"/>
</dbReference>
<dbReference type="OrthoDB" id="5504491at2"/>
<evidence type="ECO:0000313" key="2">
    <source>
        <dbReference type="Proteomes" id="UP000032360"/>
    </source>
</evidence>
<dbReference type="EMBL" id="JXYS01000059">
    <property type="protein sequence ID" value="KJF17269.1"/>
    <property type="molecule type" value="Genomic_DNA"/>
</dbReference>
<gene>
    <name evidence="1" type="primary">phnX</name>
    <name evidence="1" type="ORF">AXFE_18710</name>
</gene>
<dbReference type="Pfam" id="PF00702">
    <property type="entry name" value="Hydrolase"/>
    <property type="match status" value="1"/>
</dbReference>
<dbReference type="GO" id="GO:0008967">
    <property type="term" value="F:phosphoglycolate phosphatase activity"/>
    <property type="evidence" value="ECO:0007669"/>
    <property type="project" value="TreeGrafter"/>
</dbReference>
<dbReference type="GO" id="GO:0006281">
    <property type="term" value="P:DNA repair"/>
    <property type="evidence" value="ECO:0007669"/>
    <property type="project" value="TreeGrafter"/>
</dbReference>
<keyword evidence="2" id="KW-1185">Reference proteome</keyword>
<proteinExistence type="predicted"/>
<dbReference type="InterPro" id="IPR050155">
    <property type="entry name" value="HAD-like_hydrolase_sf"/>
</dbReference>
<dbReference type="PANTHER" id="PTHR43434:SF19">
    <property type="entry name" value="PHOSPHONOACETALDEHYDE HYDROLASE"/>
    <property type="match status" value="1"/>
</dbReference>
<dbReference type="InterPro" id="IPR006439">
    <property type="entry name" value="HAD-SF_hydro_IA"/>
</dbReference>
<dbReference type="SFLD" id="SFLDS00003">
    <property type="entry name" value="Haloacid_Dehalogenase"/>
    <property type="match status" value="1"/>
</dbReference>
<dbReference type="SFLD" id="SFLDG01129">
    <property type="entry name" value="C1.5:_HAD__Beta-PGM__Phosphata"/>
    <property type="match status" value="1"/>
</dbReference>
<dbReference type="Gene3D" id="3.40.50.1000">
    <property type="entry name" value="HAD superfamily/HAD-like"/>
    <property type="match status" value="1"/>
</dbReference>
<dbReference type="GO" id="GO:0005829">
    <property type="term" value="C:cytosol"/>
    <property type="evidence" value="ECO:0007669"/>
    <property type="project" value="TreeGrafter"/>
</dbReference>
<dbReference type="GO" id="GO:0050194">
    <property type="term" value="F:phosphonoacetaldehyde hydrolase activity"/>
    <property type="evidence" value="ECO:0007669"/>
    <property type="project" value="UniProtKB-EC"/>
</dbReference>
<keyword evidence="1" id="KW-0378">Hydrolase</keyword>
<organism evidence="1 2">
    <name type="scientific">Acidithrix ferrooxidans</name>
    <dbReference type="NCBI Taxonomy" id="1280514"/>
    <lineage>
        <taxon>Bacteria</taxon>
        <taxon>Bacillati</taxon>
        <taxon>Actinomycetota</taxon>
        <taxon>Acidimicrobiia</taxon>
        <taxon>Acidimicrobiales</taxon>
        <taxon>Acidimicrobiaceae</taxon>
        <taxon>Acidithrix</taxon>
    </lineage>
</organism>
<dbReference type="NCBIfam" id="TIGR01549">
    <property type="entry name" value="HAD-SF-IA-v1"/>
    <property type="match status" value="1"/>
</dbReference>
<dbReference type="EC" id="3.11.1.1" evidence="1"/>
<protein>
    <submittedName>
        <fullName evidence="1">Phosphonoacetaldehyde hydrolase</fullName>
        <ecNumber evidence="1">3.11.1.1</ecNumber>
    </submittedName>
</protein>
<dbReference type="PANTHER" id="PTHR43434">
    <property type="entry name" value="PHOSPHOGLYCOLATE PHOSPHATASE"/>
    <property type="match status" value="1"/>
</dbReference>
<dbReference type="AlphaFoldDB" id="A0A0D8HHD4"/>
<comment type="caution">
    <text evidence="1">The sequence shown here is derived from an EMBL/GenBank/DDBJ whole genome shotgun (WGS) entry which is preliminary data.</text>
</comment>
<dbReference type="STRING" id="1280514.AXFE_18710"/>
<dbReference type="Proteomes" id="UP000032360">
    <property type="component" value="Unassembled WGS sequence"/>
</dbReference>
<dbReference type="RefSeq" id="WP_052605532.1">
    <property type="nucleotide sequence ID" value="NZ_JXYS01000059.1"/>
</dbReference>
<dbReference type="InterPro" id="IPR036412">
    <property type="entry name" value="HAD-like_sf"/>
</dbReference>
<evidence type="ECO:0000313" key="1">
    <source>
        <dbReference type="EMBL" id="KJF17269.1"/>
    </source>
</evidence>
<accession>A0A0D8HHD4</accession>
<sequence>MVTPSEVRSYPKMIFGNDINLRTLEERIFEAELVVSDMAGTTICDGGLVLGAFRNTAVEMGIPTGSEAFDSTMQQVRDTMGQSKIIVFRQIFNDESLALLANNKFEDNYKQMIAEKGAKEVPGASELFSTLRARLIKIALTTGFDKSIQDLLIDGLGWTNKIDAAICPTQEVKGRPEPDMIELAMKTTGVSSSQNILVVGDTASDIKSGRAAGVGLTIGVLSGAHSSGDLLSAGADLVLESILELTTLIYAFGRPIN</sequence>
<dbReference type="InterPro" id="IPR023214">
    <property type="entry name" value="HAD_sf"/>
</dbReference>